<reference evidence="1 2" key="1">
    <citation type="journal article" date="2013" name="J. Mol. Microbiol. Biotechnol.">
        <title>Analysis of the Complete Genomes of Acholeplasma brassicae , A. palmae and A. laidlawii and Their Comparison to the Obligate Parasites from ' Candidatus Phytoplasma'.</title>
        <authorList>
            <person name="Kube M."/>
            <person name="Siewert C."/>
            <person name="Migdoll A.M."/>
            <person name="Duduk B."/>
            <person name="Holz S."/>
            <person name="Rabus R."/>
            <person name="Seemuller E."/>
            <person name="Mitrovic J."/>
            <person name="Muller I."/>
            <person name="Buttner C."/>
            <person name="Reinhardt R."/>
        </authorList>
    </citation>
    <scope>NUCLEOTIDE SEQUENCE [LARGE SCALE GENOMIC DNA]</scope>
    <source>
        <strain evidence="1 2">J233</strain>
    </source>
</reference>
<gene>
    <name evidence="1" type="ORF">BN85408710</name>
</gene>
<dbReference type="KEGG" id="apal:BN85408710"/>
<keyword evidence="2" id="KW-1185">Reference proteome</keyword>
<sequence length="287" mass="34227">MSVFHLHFFKEKSRKIDVNALIEFFDRYEEVTVEMDEESVRFLYQHPRLGSKATFYITRKSNVPNIYRLNPKFLDLNFRMDIPIITSDYGVEKILNLVKNVVNVFDMYVYSEAFEDVLAFKAETVLKAFALVKEAYFKKYPEMLDGFYQISKTRLNEISRYIDESLELQLYYKDLKTYVPKYVFYTTPNKSVLVLVEWQEGTLTVFPPSTDYILLRQNNQIKELNYNEFLSVTNKFLLDVPGFLKDTKVIVKKNARKVFKLTKKHKFTKTEFDIKDLKHITYQQLID</sequence>
<dbReference type="RefSeq" id="WP_026659763.1">
    <property type="nucleotide sequence ID" value="NC_022538.1"/>
</dbReference>
<dbReference type="OrthoDB" id="384128at2"/>
<evidence type="ECO:0000313" key="1">
    <source>
        <dbReference type="EMBL" id="CCV64448.1"/>
    </source>
</evidence>
<dbReference type="EMBL" id="FO681347">
    <property type="protein sequence ID" value="CCV64448.1"/>
    <property type="molecule type" value="Genomic_DNA"/>
</dbReference>
<dbReference type="HOGENOM" id="CLU_1032990_0_0_14"/>
<dbReference type="STRING" id="1318466.BN85408710"/>
<protein>
    <submittedName>
        <fullName evidence="1">Uncharacterized protein</fullName>
    </submittedName>
</protein>
<accession>U4KL43</accession>
<proteinExistence type="predicted"/>
<evidence type="ECO:0000313" key="2">
    <source>
        <dbReference type="Proteomes" id="UP000032740"/>
    </source>
</evidence>
<dbReference type="Proteomes" id="UP000032740">
    <property type="component" value="Chromosome"/>
</dbReference>
<name>U4KL43_ALTPJ</name>
<organism evidence="1 2">
    <name type="scientific">Alteracholeplasma palmae (strain ATCC 49389 / J233)</name>
    <name type="common">Acholeplasma palmae</name>
    <dbReference type="NCBI Taxonomy" id="1318466"/>
    <lineage>
        <taxon>Bacteria</taxon>
        <taxon>Bacillati</taxon>
        <taxon>Mycoplasmatota</taxon>
        <taxon>Mollicutes</taxon>
        <taxon>Acholeplasmatales</taxon>
        <taxon>Acholeplasmataceae</taxon>
        <taxon>Acholeplasma</taxon>
    </lineage>
</organism>
<dbReference type="AlphaFoldDB" id="U4KL43"/>